<organism evidence="13 14">
    <name type="scientific">Candidatus Moanibacter tarae</name>
    <dbReference type="NCBI Taxonomy" id="2200854"/>
    <lineage>
        <taxon>Bacteria</taxon>
        <taxon>Pseudomonadati</taxon>
        <taxon>Verrucomicrobiota</taxon>
        <taxon>Opitutia</taxon>
        <taxon>Puniceicoccales</taxon>
        <taxon>Puniceicoccales incertae sedis</taxon>
        <taxon>Candidatus Moanibacter</taxon>
    </lineage>
</organism>
<dbReference type="GO" id="GO:0000105">
    <property type="term" value="P:L-histidine biosynthetic process"/>
    <property type="evidence" value="ECO:0007669"/>
    <property type="project" value="UniProtKB-UniRule"/>
</dbReference>
<evidence type="ECO:0000256" key="11">
    <source>
        <dbReference type="HAMAP-Rule" id="MF_01023"/>
    </source>
</evidence>
<feature type="domain" description="Aminotransferase class I/classII large" evidence="12">
    <location>
        <begin position="31"/>
        <end position="355"/>
    </location>
</feature>
<dbReference type="UniPathway" id="UPA00031">
    <property type="reaction ID" value="UER00012"/>
</dbReference>
<evidence type="ECO:0000256" key="6">
    <source>
        <dbReference type="ARBA" id="ARBA00022605"/>
    </source>
</evidence>
<dbReference type="Pfam" id="PF00155">
    <property type="entry name" value="Aminotran_1_2"/>
    <property type="match status" value="1"/>
</dbReference>
<evidence type="ECO:0000256" key="8">
    <source>
        <dbReference type="ARBA" id="ARBA00022898"/>
    </source>
</evidence>
<dbReference type="AlphaFoldDB" id="A0A2Z4ABL2"/>
<protein>
    <recommendedName>
        <fullName evidence="11">Histidinol-phosphate aminotransferase</fullName>
        <ecNumber evidence="11">2.6.1.9</ecNumber>
    </recommendedName>
    <alternativeName>
        <fullName evidence="11">Imidazole acetol-phosphate transaminase</fullName>
    </alternativeName>
</protein>
<keyword evidence="6 11" id="KW-0028">Amino-acid biosynthesis</keyword>
<dbReference type="EMBL" id="CP029803">
    <property type="protein sequence ID" value="AWT59389.1"/>
    <property type="molecule type" value="Genomic_DNA"/>
</dbReference>
<dbReference type="InterPro" id="IPR004839">
    <property type="entry name" value="Aminotransferase_I/II_large"/>
</dbReference>
<name>A0A2Z4ABL2_9BACT</name>
<dbReference type="Gene3D" id="3.40.640.10">
    <property type="entry name" value="Type I PLP-dependent aspartate aminotransferase-like (Major domain)"/>
    <property type="match status" value="1"/>
</dbReference>
<evidence type="ECO:0000313" key="13">
    <source>
        <dbReference type="EMBL" id="AWT59389.1"/>
    </source>
</evidence>
<dbReference type="PANTHER" id="PTHR42885:SF2">
    <property type="entry name" value="HISTIDINOL-PHOSPHATE AMINOTRANSFERASE"/>
    <property type="match status" value="1"/>
</dbReference>
<dbReference type="CDD" id="cd00609">
    <property type="entry name" value="AAT_like"/>
    <property type="match status" value="1"/>
</dbReference>
<proteinExistence type="inferred from homology"/>
<dbReference type="EC" id="2.6.1.9" evidence="11"/>
<dbReference type="InterPro" id="IPR015422">
    <property type="entry name" value="PyrdxlP-dep_Trfase_small"/>
</dbReference>
<evidence type="ECO:0000256" key="4">
    <source>
        <dbReference type="ARBA" id="ARBA00011738"/>
    </source>
</evidence>
<evidence type="ECO:0000256" key="1">
    <source>
        <dbReference type="ARBA" id="ARBA00001933"/>
    </source>
</evidence>
<evidence type="ECO:0000256" key="2">
    <source>
        <dbReference type="ARBA" id="ARBA00005011"/>
    </source>
</evidence>
<evidence type="ECO:0000313" key="14">
    <source>
        <dbReference type="Proteomes" id="UP000247465"/>
    </source>
</evidence>
<evidence type="ECO:0000256" key="5">
    <source>
        <dbReference type="ARBA" id="ARBA00022576"/>
    </source>
</evidence>
<gene>
    <name evidence="13" type="primary">hisC_1</name>
    <name evidence="11" type="synonym">hisC</name>
    <name evidence="13" type="ORF">DF168_00576</name>
</gene>
<evidence type="ECO:0000256" key="7">
    <source>
        <dbReference type="ARBA" id="ARBA00022679"/>
    </source>
</evidence>
<dbReference type="HAMAP" id="MF_01023">
    <property type="entry name" value="HisC_aminotrans_2"/>
    <property type="match status" value="1"/>
</dbReference>
<dbReference type="Proteomes" id="UP000247465">
    <property type="component" value="Chromosome"/>
</dbReference>
<comment type="similarity">
    <text evidence="3 11">Belongs to the class-II pyridoxal-phosphate-dependent aminotransferase family. Histidinol-phosphate aminotransferase subfamily.</text>
</comment>
<dbReference type="NCBIfam" id="TIGR01141">
    <property type="entry name" value="hisC"/>
    <property type="match status" value="1"/>
</dbReference>
<keyword evidence="8 11" id="KW-0663">Pyridoxal phosphate</keyword>
<dbReference type="GO" id="GO:0030170">
    <property type="term" value="F:pyridoxal phosphate binding"/>
    <property type="evidence" value="ECO:0007669"/>
    <property type="project" value="InterPro"/>
</dbReference>
<comment type="pathway">
    <text evidence="2 11">Amino-acid biosynthesis; L-histidine biosynthesis; L-histidine from 5-phospho-alpha-D-ribose 1-diphosphate: step 7/9.</text>
</comment>
<dbReference type="InterPro" id="IPR015421">
    <property type="entry name" value="PyrdxlP-dep_Trfase_major"/>
</dbReference>
<evidence type="ECO:0000256" key="9">
    <source>
        <dbReference type="ARBA" id="ARBA00023102"/>
    </source>
</evidence>
<dbReference type="InterPro" id="IPR015424">
    <property type="entry name" value="PyrdxlP-dep_Trfase"/>
</dbReference>
<comment type="catalytic activity">
    <reaction evidence="10 11">
        <text>L-histidinol phosphate + 2-oxoglutarate = 3-(imidazol-4-yl)-2-oxopropyl phosphate + L-glutamate</text>
        <dbReference type="Rhea" id="RHEA:23744"/>
        <dbReference type="ChEBI" id="CHEBI:16810"/>
        <dbReference type="ChEBI" id="CHEBI:29985"/>
        <dbReference type="ChEBI" id="CHEBI:57766"/>
        <dbReference type="ChEBI" id="CHEBI:57980"/>
        <dbReference type="EC" id="2.6.1.9"/>
    </reaction>
</comment>
<dbReference type="InterPro" id="IPR005861">
    <property type="entry name" value="HisP_aminotrans"/>
</dbReference>
<comment type="cofactor">
    <cofactor evidence="1 11">
        <name>pyridoxal 5'-phosphate</name>
        <dbReference type="ChEBI" id="CHEBI:597326"/>
    </cofactor>
</comment>
<reference evidence="13 14" key="1">
    <citation type="submission" date="2018-06" db="EMBL/GenBank/DDBJ databases">
        <title>Draft Genome Sequence of a Novel Marine Bacterium Related to the Verrucomicrobia.</title>
        <authorList>
            <person name="Vosseberg J."/>
            <person name="Martijn J."/>
            <person name="Ettema T.J.G."/>
        </authorList>
    </citation>
    <scope>NUCLEOTIDE SEQUENCE [LARGE SCALE GENOMIC DNA]</scope>
    <source>
        <strain evidence="13">TARA_B100001123</strain>
    </source>
</reference>
<feature type="modified residue" description="N6-(pyridoxal phosphate)lysine" evidence="11">
    <location>
        <position position="215"/>
    </location>
</feature>
<keyword evidence="5 11" id="KW-0032">Aminotransferase</keyword>
<keyword evidence="7 11" id="KW-0808">Transferase</keyword>
<sequence length="364" mass="40721">MSDPSKFLIPILPHLKGVDAYTPGVQPEGGDWLKLNTNESPFLPSPRVEHAIKSQISNLSLYPDPRSLNLRAAIAKTYSLEMERVIVGNGSDDLLNILVRCFSGPENYVGMLVPSYSLYPVLTAIQGAEIIPVLFDREMKFDAAAIISSGANLFFLNSPNSPTGIAVPNVDIREVLNKFDGILVVDEAYAAFAEECALPLVKEFENLVVVRTLSKSHALAGLRVGYAIAAPRIIEYMDRVRDSYNVNRLSQAGALAALSDVEYYAEKICKTKETRDRCYQEFTELGWFTYPSQSNYLFTEPVQRLGETGRQIAVSLYEYLLERKILVRHFGSNKLTEGFLRISVGKDEEMGKFFEVVNQWLRNG</sequence>
<keyword evidence="9 11" id="KW-0368">Histidine biosynthesis</keyword>
<accession>A0A2Z4ABL2</accession>
<dbReference type="SUPFAM" id="SSF53383">
    <property type="entry name" value="PLP-dependent transferases"/>
    <property type="match status" value="1"/>
</dbReference>
<dbReference type="PANTHER" id="PTHR42885">
    <property type="entry name" value="HISTIDINOL-PHOSPHATE AMINOTRANSFERASE-RELATED"/>
    <property type="match status" value="1"/>
</dbReference>
<evidence type="ECO:0000256" key="10">
    <source>
        <dbReference type="ARBA" id="ARBA00047481"/>
    </source>
</evidence>
<comment type="subunit">
    <text evidence="4 11">Homodimer.</text>
</comment>
<dbReference type="KEGG" id="mtar:DF168_00576"/>
<evidence type="ECO:0000256" key="3">
    <source>
        <dbReference type="ARBA" id="ARBA00007970"/>
    </source>
</evidence>
<evidence type="ECO:0000259" key="12">
    <source>
        <dbReference type="Pfam" id="PF00155"/>
    </source>
</evidence>
<dbReference type="Gene3D" id="3.90.1150.10">
    <property type="entry name" value="Aspartate Aminotransferase, domain 1"/>
    <property type="match status" value="1"/>
</dbReference>
<dbReference type="GO" id="GO:0004400">
    <property type="term" value="F:histidinol-phosphate transaminase activity"/>
    <property type="evidence" value="ECO:0007669"/>
    <property type="project" value="UniProtKB-UniRule"/>
</dbReference>